<keyword evidence="4" id="KW-0411">Iron-sulfur</keyword>
<dbReference type="PANTHER" id="PTHR40261">
    <property type="match status" value="1"/>
</dbReference>
<comment type="caution">
    <text evidence="6">The sequence shown here is derived from an EMBL/GenBank/DDBJ whole genome shotgun (WGS) entry which is preliminary data.</text>
</comment>
<evidence type="ECO:0000256" key="3">
    <source>
        <dbReference type="ARBA" id="ARBA00023004"/>
    </source>
</evidence>
<dbReference type="Proteomes" id="UP001156706">
    <property type="component" value="Unassembled WGS sequence"/>
</dbReference>
<accession>A0ABQ5YKE1</accession>
<dbReference type="EMBL" id="BSOG01000002">
    <property type="protein sequence ID" value="GLR13741.1"/>
    <property type="molecule type" value="Genomic_DNA"/>
</dbReference>
<organism evidence="6 7">
    <name type="scientific">Chitinimonas prasina</name>
    <dbReference type="NCBI Taxonomy" id="1434937"/>
    <lineage>
        <taxon>Bacteria</taxon>
        <taxon>Pseudomonadati</taxon>
        <taxon>Pseudomonadota</taxon>
        <taxon>Betaproteobacteria</taxon>
        <taxon>Neisseriales</taxon>
        <taxon>Chitinibacteraceae</taxon>
        <taxon>Chitinimonas</taxon>
    </lineage>
</organism>
<gene>
    <name evidence="6" type="ORF">GCM10007907_25310</name>
</gene>
<dbReference type="RefSeq" id="WP_284196827.1">
    <property type="nucleotide sequence ID" value="NZ_BSOG01000002.1"/>
</dbReference>
<feature type="domain" description="Rieske" evidence="5">
    <location>
        <begin position="9"/>
        <end position="115"/>
    </location>
</feature>
<keyword evidence="3" id="KW-0408">Iron</keyword>
<keyword evidence="2" id="KW-0479">Metal-binding</keyword>
<evidence type="ECO:0000259" key="5">
    <source>
        <dbReference type="PROSITE" id="PS51296"/>
    </source>
</evidence>
<dbReference type="Gene3D" id="2.102.10.10">
    <property type="entry name" value="Rieske [2Fe-2S] iron-sulphur domain"/>
    <property type="match status" value="1"/>
</dbReference>
<dbReference type="PANTHER" id="PTHR40261:SF1">
    <property type="entry name" value="RIESKE DOMAIN-CONTAINING PROTEIN"/>
    <property type="match status" value="1"/>
</dbReference>
<evidence type="ECO:0000313" key="7">
    <source>
        <dbReference type="Proteomes" id="UP001156706"/>
    </source>
</evidence>
<dbReference type="PROSITE" id="PS51296">
    <property type="entry name" value="RIESKE"/>
    <property type="match status" value="1"/>
</dbReference>
<proteinExistence type="predicted"/>
<evidence type="ECO:0000256" key="4">
    <source>
        <dbReference type="ARBA" id="ARBA00023014"/>
    </source>
</evidence>
<dbReference type="InterPro" id="IPR036922">
    <property type="entry name" value="Rieske_2Fe-2S_sf"/>
</dbReference>
<keyword evidence="7" id="KW-1185">Reference proteome</keyword>
<evidence type="ECO:0000256" key="2">
    <source>
        <dbReference type="ARBA" id="ARBA00022723"/>
    </source>
</evidence>
<protein>
    <submittedName>
        <fullName evidence="6">Rieske iron-sulfur protein</fullName>
    </submittedName>
</protein>
<dbReference type="InterPro" id="IPR017941">
    <property type="entry name" value="Rieske_2Fe-2S"/>
</dbReference>
<evidence type="ECO:0000256" key="1">
    <source>
        <dbReference type="ARBA" id="ARBA00022714"/>
    </source>
</evidence>
<dbReference type="Pfam" id="PF00355">
    <property type="entry name" value="Rieske"/>
    <property type="match status" value="1"/>
</dbReference>
<evidence type="ECO:0000313" key="6">
    <source>
        <dbReference type="EMBL" id="GLR13741.1"/>
    </source>
</evidence>
<sequence length="127" mass="14098">MADYAGRKWRICASEELPDSGLGKRFQAEWAGVPAPGFVVRWHGKVQGYLNACAHIPVELDFNEGDFFDLSRSYLICATHGAYYRPDTGLCLGGPCKGARLTKLVLVEEGGEVFFLPDARTEQDGWR</sequence>
<dbReference type="SUPFAM" id="SSF50022">
    <property type="entry name" value="ISP domain"/>
    <property type="match status" value="1"/>
</dbReference>
<reference evidence="7" key="1">
    <citation type="journal article" date="2019" name="Int. J. Syst. Evol. Microbiol.">
        <title>The Global Catalogue of Microorganisms (GCM) 10K type strain sequencing project: providing services to taxonomists for standard genome sequencing and annotation.</title>
        <authorList>
            <consortium name="The Broad Institute Genomics Platform"/>
            <consortium name="The Broad Institute Genome Sequencing Center for Infectious Disease"/>
            <person name="Wu L."/>
            <person name="Ma J."/>
        </authorList>
    </citation>
    <scope>NUCLEOTIDE SEQUENCE [LARGE SCALE GENOMIC DNA]</scope>
    <source>
        <strain evidence="7">NBRC 110044</strain>
    </source>
</reference>
<name>A0ABQ5YKE1_9NEIS</name>
<keyword evidence="1" id="KW-0001">2Fe-2S</keyword>